<organism evidence="2 3">
    <name type="scientific">Chryseosolibacter indicus</name>
    <dbReference type="NCBI Taxonomy" id="2782351"/>
    <lineage>
        <taxon>Bacteria</taxon>
        <taxon>Pseudomonadati</taxon>
        <taxon>Bacteroidota</taxon>
        <taxon>Cytophagia</taxon>
        <taxon>Cytophagales</taxon>
        <taxon>Chryseotaleaceae</taxon>
        <taxon>Chryseosolibacter</taxon>
    </lineage>
</organism>
<evidence type="ECO:0000313" key="2">
    <source>
        <dbReference type="EMBL" id="MBT1705836.1"/>
    </source>
</evidence>
<dbReference type="EMBL" id="JAHESD010000070">
    <property type="protein sequence ID" value="MBT1705836.1"/>
    <property type="molecule type" value="Genomic_DNA"/>
</dbReference>
<keyword evidence="3" id="KW-1185">Reference proteome</keyword>
<dbReference type="InterPro" id="IPR011008">
    <property type="entry name" value="Dimeric_a/b-barrel"/>
</dbReference>
<gene>
    <name evidence="2" type="ORF">KK060_21275</name>
</gene>
<comment type="caution">
    <text evidence="2">The sequence shown here is derived from an EMBL/GenBank/DDBJ whole genome shotgun (WGS) entry which is preliminary data.</text>
</comment>
<feature type="non-terminal residue" evidence="2">
    <location>
        <position position="1"/>
    </location>
</feature>
<dbReference type="Proteomes" id="UP000772618">
    <property type="component" value="Unassembled WGS sequence"/>
</dbReference>
<dbReference type="InterPro" id="IPR012577">
    <property type="entry name" value="NIPSNAP"/>
</dbReference>
<sequence>LTYMITFENMEERDKNWKAFGQDPDWQRMSKAPEFANSVSKIYKTFLEPLPYSQV</sequence>
<feature type="domain" description="NIPSNAP" evidence="1">
    <location>
        <begin position="1"/>
        <end position="54"/>
    </location>
</feature>
<dbReference type="Gene3D" id="3.30.70.100">
    <property type="match status" value="1"/>
</dbReference>
<dbReference type="Pfam" id="PF07978">
    <property type="entry name" value="NIPSNAP"/>
    <property type="match status" value="1"/>
</dbReference>
<evidence type="ECO:0000313" key="3">
    <source>
        <dbReference type="Proteomes" id="UP000772618"/>
    </source>
</evidence>
<evidence type="ECO:0000259" key="1">
    <source>
        <dbReference type="Pfam" id="PF07978"/>
    </source>
</evidence>
<dbReference type="SUPFAM" id="SSF54909">
    <property type="entry name" value="Dimeric alpha+beta barrel"/>
    <property type="match status" value="1"/>
</dbReference>
<name>A0ABS5VX61_9BACT</name>
<reference evidence="2 3" key="1">
    <citation type="submission" date="2021-05" db="EMBL/GenBank/DDBJ databases">
        <title>A Polyphasic approach of four new species of the genus Ohtaekwangia: Ohtaekwangia histidinii sp. nov., Ohtaekwangia cretensis sp. nov., Ohtaekwangia indiensis sp. nov., Ohtaekwangia reichenbachii sp. nov. from diverse environment.</title>
        <authorList>
            <person name="Octaviana S."/>
        </authorList>
    </citation>
    <scope>NUCLEOTIDE SEQUENCE [LARGE SCALE GENOMIC DNA]</scope>
    <source>
        <strain evidence="2 3">PWU20</strain>
    </source>
</reference>
<accession>A0ABS5VX61</accession>
<protein>
    <submittedName>
        <fullName evidence="2">NIPSNAP family protein</fullName>
    </submittedName>
</protein>
<proteinExistence type="predicted"/>